<dbReference type="AlphaFoldDB" id="A0A978V864"/>
<keyword evidence="1" id="KW-0732">Signal</keyword>
<feature type="signal peptide" evidence="1">
    <location>
        <begin position="1"/>
        <end position="24"/>
    </location>
</feature>
<proteinExistence type="predicted"/>
<organism evidence="2 3">
    <name type="scientific">Ziziphus jujuba var. spinosa</name>
    <dbReference type="NCBI Taxonomy" id="714518"/>
    <lineage>
        <taxon>Eukaryota</taxon>
        <taxon>Viridiplantae</taxon>
        <taxon>Streptophyta</taxon>
        <taxon>Embryophyta</taxon>
        <taxon>Tracheophyta</taxon>
        <taxon>Spermatophyta</taxon>
        <taxon>Magnoliopsida</taxon>
        <taxon>eudicotyledons</taxon>
        <taxon>Gunneridae</taxon>
        <taxon>Pentapetalae</taxon>
        <taxon>rosids</taxon>
        <taxon>fabids</taxon>
        <taxon>Rosales</taxon>
        <taxon>Rhamnaceae</taxon>
        <taxon>Paliureae</taxon>
        <taxon>Ziziphus</taxon>
    </lineage>
</organism>
<evidence type="ECO:0000256" key="1">
    <source>
        <dbReference type="SAM" id="SignalP"/>
    </source>
</evidence>
<evidence type="ECO:0000313" key="2">
    <source>
        <dbReference type="EMBL" id="KAH7524099.1"/>
    </source>
</evidence>
<name>A0A978V864_ZIZJJ</name>
<dbReference type="EMBL" id="JAEACU010000006">
    <property type="protein sequence ID" value="KAH7524099.1"/>
    <property type="molecule type" value="Genomic_DNA"/>
</dbReference>
<dbReference type="Proteomes" id="UP000813462">
    <property type="component" value="Unassembled WGS sequence"/>
</dbReference>
<comment type="caution">
    <text evidence="2">The sequence shown here is derived from an EMBL/GenBank/DDBJ whole genome shotgun (WGS) entry which is preliminary data.</text>
</comment>
<sequence length="79" mass="8419">MATNKAFVVIFLLVLVFSSNLVLGEESPVQNAAEAAKGAASDAVENVKETTSSWGGWLKDKFEDLTGDSDKKEETPSKA</sequence>
<protein>
    <submittedName>
        <fullName evidence="2">Uncharacterized protein</fullName>
    </submittedName>
</protein>
<accession>A0A978V864</accession>
<gene>
    <name evidence="2" type="ORF">FEM48_Zijuj06G0083000</name>
</gene>
<reference evidence="2" key="1">
    <citation type="journal article" date="2021" name="Front. Plant Sci.">
        <title>Chromosome-Scale Genome Assembly for Chinese Sour Jujube and Insights Into Its Genome Evolution and Domestication Signature.</title>
        <authorList>
            <person name="Shen L.-Y."/>
            <person name="Luo H."/>
            <person name="Wang X.-L."/>
            <person name="Wang X.-M."/>
            <person name="Qiu X.-J."/>
            <person name="Liu H."/>
            <person name="Zhou S.-S."/>
            <person name="Jia K.-H."/>
            <person name="Nie S."/>
            <person name="Bao Y.-T."/>
            <person name="Zhang R.-G."/>
            <person name="Yun Q.-Z."/>
            <person name="Chai Y.-H."/>
            <person name="Lu J.-Y."/>
            <person name="Li Y."/>
            <person name="Zhao S.-W."/>
            <person name="Mao J.-F."/>
            <person name="Jia S.-G."/>
            <person name="Mao Y.-M."/>
        </authorList>
    </citation>
    <scope>NUCLEOTIDE SEQUENCE</scope>
    <source>
        <strain evidence="2">AT0</strain>
        <tissue evidence="2">Leaf</tissue>
    </source>
</reference>
<evidence type="ECO:0000313" key="3">
    <source>
        <dbReference type="Proteomes" id="UP000813462"/>
    </source>
</evidence>
<feature type="chain" id="PRO_5036847857" evidence="1">
    <location>
        <begin position="25"/>
        <end position="79"/>
    </location>
</feature>